<accession>A0A1H3H9C7</accession>
<dbReference type="InterPro" id="IPR011201">
    <property type="entry name" value="Zinc-ribbon_6_bact"/>
</dbReference>
<dbReference type="InterPro" id="IPR031321">
    <property type="entry name" value="UCP012641"/>
</dbReference>
<organism evidence="2 3">
    <name type="scientific">Citreimonas salinaria</name>
    <dbReference type="NCBI Taxonomy" id="321339"/>
    <lineage>
        <taxon>Bacteria</taxon>
        <taxon>Pseudomonadati</taxon>
        <taxon>Pseudomonadota</taxon>
        <taxon>Alphaproteobacteria</taxon>
        <taxon>Rhodobacterales</taxon>
        <taxon>Roseobacteraceae</taxon>
        <taxon>Citreimonas</taxon>
    </lineage>
</organism>
<feature type="domain" description="Zinc-ribbon" evidence="1">
    <location>
        <begin position="4"/>
        <end position="39"/>
    </location>
</feature>
<keyword evidence="3" id="KW-1185">Reference proteome</keyword>
<dbReference type="EMBL" id="FNPF01000003">
    <property type="protein sequence ID" value="SDY11384.1"/>
    <property type="molecule type" value="Genomic_DNA"/>
</dbReference>
<dbReference type="AlphaFoldDB" id="A0A1H3H9C7"/>
<reference evidence="2 3" key="1">
    <citation type="submission" date="2016-10" db="EMBL/GenBank/DDBJ databases">
        <authorList>
            <person name="de Groot N.N."/>
        </authorList>
    </citation>
    <scope>NUCLEOTIDE SEQUENCE [LARGE SCALE GENOMIC DNA]</scope>
    <source>
        <strain evidence="2 3">DSM 26880</strain>
    </source>
</reference>
<evidence type="ECO:0000313" key="2">
    <source>
        <dbReference type="EMBL" id="SDY11384.1"/>
    </source>
</evidence>
<sequence length="328" mass="35824">MQTYRCAACAGVLYFDNIQCGCGQQIAYDPARDALVALDVPCANRETIGCNWAGPSGGGLCHACAMTDVHPDTSVDENRVLWARAEAAKRWVLANLMRWGWFAPGAAGPRPHFRLLSEHTGAGIETVTMGHADGVITINVTEASHPTRIARREALAERYRTMIGHFRHEIAHFLFTLLARNAAFTVAFRALFGDERRDYDAALQQHYADGPSDPGSTFITAYAAAHPHEDWAETAAHLMHLTDLTDSVSAAGLRLDGHKLPPDAYAEPDANALVTTATGLALAINHVNRSLEIPDLYPFVLTDAVRDKLSFTHHWLRQPVRAAQGEPA</sequence>
<evidence type="ECO:0000259" key="1">
    <source>
        <dbReference type="Pfam" id="PF10005"/>
    </source>
</evidence>
<proteinExistence type="predicted"/>
<dbReference type="Pfam" id="PF15887">
    <property type="entry name" value="Peptidase_Mx"/>
    <property type="match status" value="1"/>
</dbReference>
<dbReference type="OrthoDB" id="256753at2"/>
<protein>
    <recommendedName>
        <fullName evidence="1">Zinc-ribbon domain-containing protein</fullName>
    </recommendedName>
</protein>
<dbReference type="Pfam" id="PF10005">
    <property type="entry name" value="Zn_ribbon_DZR_6"/>
    <property type="match status" value="1"/>
</dbReference>
<dbReference type="STRING" id="321339.SAMN05444340_103274"/>
<dbReference type="Gene3D" id="3.40.390.70">
    <property type="match status" value="1"/>
</dbReference>
<gene>
    <name evidence="2" type="ORF">SAMN05444340_103274</name>
</gene>
<dbReference type="Proteomes" id="UP000199286">
    <property type="component" value="Unassembled WGS sequence"/>
</dbReference>
<dbReference type="RefSeq" id="WP_089880495.1">
    <property type="nucleotide sequence ID" value="NZ_FNPF01000003.1"/>
</dbReference>
<evidence type="ECO:0000313" key="3">
    <source>
        <dbReference type="Proteomes" id="UP000199286"/>
    </source>
</evidence>
<dbReference type="PIRSF" id="PIRSF012641">
    <property type="entry name" value="UCP012641"/>
    <property type="match status" value="1"/>
</dbReference>
<name>A0A1H3H9C7_9RHOB</name>